<organism evidence="2 3">
    <name type="scientific">Ralstonia syzygii</name>
    <dbReference type="NCBI Taxonomy" id="28097"/>
    <lineage>
        <taxon>Bacteria</taxon>
        <taxon>Pseudomonadati</taxon>
        <taxon>Pseudomonadota</taxon>
        <taxon>Betaproteobacteria</taxon>
        <taxon>Burkholderiales</taxon>
        <taxon>Burkholderiaceae</taxon>
        <taxon>Ralstonia</taxon>
        <taxon>Ralstonia solanacearum species complex</taxon>
    </lineage>
</organism>
<dbReference type="RefSeq" id="WP_211905305.1">
    <property type="nucleotide sequence ID" value="NZ_CP046730.1"/>
</dbReference>
<evidence type="ECO:0000313" key="3">
    <source>
        <dbReference type="Proteomes" id="UP000677898"/>
    </source>
</evidence>
<dbReference type="InterPro" id="IPR013517">
    <property type="entry name" value="FG-GAP"/>
</dbReference>
<sequence>MTNAKFTKLKAGTTRRAIKQTSDAKVSRLASRQQTVTTGAAKPASVVVGGTEPELLKKHASGRTVRNRVIAGSKAGYPTVLKPVEKPAAPRVRRTIPIRATPPLKGRRSLRHPTGVINESLRPVGFLPARPRKDKRIGERVFLENGMLAPAPTYSPLAFNGGPILSGVELVSLYWGNFAQSDIDTMQAYLQGLAGYLSGVGAPANQVPVLWQYNCVCATVGATFTDTTAPQNATDQDVRDKLVSLQNAGSLPPFSDERLFLVFTNGITFPNYGVLTPQGWCGYHNQINPGEYYALIPQPTSGAACFTDDTAGWQSVTSHEVMEAMTDPSVGGGWTDTDNNVADEGGDSCNFQENSLSFGIVQSFDDNSQQTCSIWTPSCPAFWVKPFSPWAGYAIPNGLWLVGDFNGDGRSDIVHAVQDTDYVNVWTSLGDAQFDVTSFRPWSGYAIPNGLWLVGDFNGDGKADIVHVVDGSDYVNVWLSNGDGTFNVNSFSPWSGYAMPNGLWLVGDFNGDGRADIVHVVDGSDYVNVWLSNGDGTFSVSSFSPWSGYAMPNGLWLVGDFNGDGRADIVHVVDGADYVNIWTSNGDGTFSVSSFNPWPGYAMPNGLWMVGDFNGDGRTDIVHAVQDTDYVNVWMSNGDATFTVNSFSPWAGYAIPNGLWLVGDFNGDGRADIVHAVQDTDYVNIWTSNGNGTFEVTPFSPWSGYAIPNGLWLVGEFDGDGRADIVHAVQDTNYANVWTSLYSGYLC</sequence>
<dbReference type="Gene3D" id="2.40.128.340">
    <property type="match status" value="3"/>
</dbReference>
<dbReference type="SUPFAM" id="SSF69318">
    <property type="entry name" value="Integrin alpha N-terminal domain"/>
    <property type="match status" value="1"/>
</dbReference>
<keyword evidence="3" id="KW-1185">Reference proteome</keyword>
<keyword evidence="2" id="KW-0614">Plasmid</keyword>
<dbReference type="Proteomes" id="UP000677898">
    <property type="component" value="Plasmid pLLRS-1"/>
</dbReference>
<evidence type="ECO:0000313" key="2">
    <source>
        <dbReference type="EMBL" id="QUP56489.1"/>
    </source>
</evidence>
<geneLocation type="plasmid" evidence="2 3">
    <name>pLLRS-1</name>
</geneLocation>
<evidence type="ECO:0008006" key="4">
    <source>
        <dbReference type="Google" id="ProtNLM"/>
    </source>
</evidence>
<dbReference type="Pfam" id="PF13517">
    <property type="entry name" value="FG-GAP_3"/>
    <property type="match status" value="3"/>
</dbReference>
<dbReference type="InterPro" id="IPR028994">
    <property type="entry name" value="Integrin_alpha_N"/>
</dbReference>
<accession>A0ABX7ZNZ6</accession>
<protein>
    <recommendedName>
        <fullName evidence="4">VCBS repeat-containing protein</fullName>
    </recommendedName>
</protein>
<dbReference type="PANTHER" id="PTHR46580">
    <property type="entry name" value="SENSOR KINASE-RELATED"/>
    <property type="match status" value="1"/>
</dbReference>
<keyword evidence="1" id="KW-0732">Signal</keyword>
<dbReference type="EMBL" id="CP046730">
    <property type="protein sequence ID" value="QUP56489.1"/>
    <property type="molecule type" value="Genomic_DNA"/>
</dbReference>
<evidence type="ECO:0000256" key="1">
    <source>
        <dbReference type="ARBA" id="ARBA00022729"/>
    </source>
</evidence>
<reference evidence="2 3" key="1">
    <citation type="journal article" date="2021" name="Phytopathology">
        <title>Complete genome sequence of Ralstonia syzygii subsp. indonesiensis strain LLRS-1, isolated from wilted tobacco in China.</title>
        <authorList>
            <person name="Lu C.H."/>
            <person name="Li J.Y."/>
            <person name="Mi M.G."/>
            <person name="Lin Z.L."/>
            <person name="Jiang N."/>
            <person name="Gai X."/>
            <person name="Ma J.H."/>
            <person name="Lei L.P."/>
            <person name="Xia Z.Y."/>
        </authorList>
    </citation>
    <scope>NUCLEOTIDE SEQUENCE [LARGE SCALE GENOMIC DNA]</scope>
    <source>
        <strain evidence="2 3">LLRS-1</strain>
    </source>
</reference>
<gene>
    <name evidence="2" type="ORF">GO998_22665</name>
</gene>
<name>A0ABX7ZNZ6_9RALS</name>
<proteinExistence type="predicted"/>